<evidence type="ECO:0000313" key="1">
    <source>
        <dbReference type="EMBL" id="TQS81608.1"/>
    </source>
</evidence>
<comment type="caution">
    <text evidence="1">The sequence shown here is derived from an EMBL/GenBank/DDBJ whole genome shotgun (WGS) entry which is preliminary data.</text>
</comment>
<protein>
    <submittedName>
        <fullName evidence="1">Uncharacterized protein</fullName>
    </submittedName>
</protein>
<dbReference type="OMA" id="GGWMKIM"/>
<accession>A0A8J8TDC0</accession>
<gene>
    <name evidence="1" type="ORF">A3207_04190</name>
</gene>
<dbReference type="RefSeq" id="WP_020448192.1">
    <property type="nucleotide sequence ID" value="NZ_CAYAYA010000032.1"/>
</dbReference>
<evidence type="ECO:0000313" key="2">
    <source>
        <dbReference type="Proteomes" id="UP000752814"/>
    </source>
</evidence>
<proteinExistence type="predicted"/>
<name>A0A8J8TDC0_9ARCH</name>
<reference evidence="1" key="1">
    <citation type="submission" date="2016-03" db="EMBL/GenBank/DDBJ databases">
        <authorList>
            <person name="Borrel G."/>
            <person name="Mccann A."/>
            <person name="O'Toole P.W."/>
        </authorList>
    </citation>
    <scope>NUCLEOTIDE SEQUENCE</scope>
    <source>
        <strain evidence="1">183</strain>
    </source>
</reference>
<dbReference type="AlphaFoldDB" id="A0A8J8TDC0"/>
<organism evidence="1 2">
    <name type="scientific">Candidatus Methanomassiliicoccus intestinalis</name>
    <dbReference type="NCBI Taxonomy" id="1406512"/>
    <lineage>
        <taxon>Archaea</taxon>
        <taxon>Methanobacteriati</taxon>
        <taxon>Thermoplasmatota</taxon>
        <taxon>Thermoplasmata</taxon>
        <taxon>Methanomassiliicoccales</taxon>
        <taxon>Methanomassiliicoccaceae</taxon>
        <taxon>Methanomassiliicoccus</taxon>
    </lineage>
</organism>
<dbReference type="GeneID" id="41322703"/>
<dbReference type="Proteomes" id="UP000752814">
    <property type="component" value="Unassembled WGS sequence"/>
</dbReference>
<sequence length="71" mass="7940">MEQISVSKAKEIAKKKGLKPGRVKGTDGIQFTKGSNDRLDIIQWDDFEKTLNARGLAIFESGGWMKIMKKA</sequence>
<dbReference type="EMBL" id="LVVT01000022">
    <property type="protein sequence ID" value="TQS81608.1"/>
    <property type="molecule type" value="Genomic_DNA"/>
</dbReference>